<dbReference type="SUPFAM" id="SSF53474">
    <property type="entry name" value="alpha/beta-Hydrolases"/>
    <property type="match status" value="1"/>
</dbReference>
<proteinExistence type="predicted"/>
<sequence>MTFKSDYSYVNGLKMYYEINGEGKPLVLIHGGGSTIQTTFGRIIPLLAQYRKLIAVELQAH</sequence>
<keyword evidence="2" id="KW-1185">Reference proteome</keyword>
<name>A0AAE3RCH1_9BACT</name>
<dbReference type="AlphaFoldDB" id="A0AAE3RCH1"/>
<dbReference type="RefSeq" id="WP_314518385.1">
    <property type="nucleotide sequence ID" value="NZ_JASJOU010000018.1"/>
</dbReference>
<dbReference type="Proteomes" id="UP001232063">
    <property type="component" value="Unassembled WGS sequence"/>
</dbReference>
<reference evidence="1" key="1">
    <citation type="submission" date="2023-05" db="EMBL/GenBank/DDBJ databases">
        <authorList>
            <person name="Zhang X."/>
        </authorList>
    </citation>
    <scope>NUCLEOTIDE SEQUENCE</scope>
    <source>
        <strain evidence="1">BD1B2-1</strain>
    </source>
</reference>
<dbReference type="InterPro" id="IPR029058">
    <property type="entry name" value="AB_hydrolase_fold"/>
</dbReference>
<gene>
    <name evidence="1" type="ORF">QNI22_34755</name>
</gene>
<organism evidence="1 2">
    <name type="scientific">Xanthocytophaga agilis</name>
    <dbReference type="NCBI Taxonomy" id="3048010"/>
    <lineage>
        <taxon>Bacteria</taxon>
        <taxon>Pseudomonadati</taxon>
        <taxon>Bacteroidota</taxon>
        <taxon>Cytophagia</taxon>
        <taxon>Cytophagales</taxon>
        <taxon>Rhodocytophagaceae</taxon>
        <taxon>Xanthocytophaga</taxon>
    </lineage>
</organism>
<evidence type="ECO:0000313" key="2">
    <source>
        <dbReference type="Proteomes" id="UP001232063"/>
    </source>
</evidence>
<accession>A0AAE3RCH1</accession>
<dbReference type="EMBL" id="JASJOU010000018">
    <property type="protein sequence ID" value="MDJ1505870.1"/>
    <property type="molecule type" value="Genomic_DNA"/>
</dbReference>
<comment type="caution">
    <text evidence="1">The sequence shown here is derived from an EMBL/GenBank/DDBJ whole genome shotgun (WGS) entry which is preliminary data.</text>
</comment>
<protein>
    <recommendedName>
        <fullName evidence="3">Alpha/beta hydrolase</fullName>
    </recommendedName>
</protein>
<dbReference type="Gene3D" id="3.40.50.1820">
    <property type="entry name" value="alpha/beta hydrolase"/>
    <property type="match status" value="1"/>
</dbReference>
<evidence type="ECO:0000313" key="1">
    <source>
        <dbReference type="EMBL" id="MDJ1505870.1"/>
    </source>
</evidence>
<evidence type="ECO:0008006" key="3">
    <source>
        <dbReference type="Google" id="ProtNLM"/>
    </source>
</evidence>